<keyword evidence="6" id="KW-1185">Reference proteome</keyword>
<dbReference type="SMART" id="SM00739">
    <property type="entry name" value="KOW"/>
    <property type="match status" value="1"/>
</dbReference>
<evidence type="ECO:0000313" key="5">
    <source>
        <dbReference type="EMBL" id="KAK2964527.1"/>
    </source>
</evidence>
<comment type="similarity">
    <text evidence="1">Belongs to the eukaryotic ribosomal protein eL27 family.</text>
</comment>
<dbReference type="Gene3D" id="2.30.30.770">
    <property type="match status" value="1"/>
</dbReference>
<dbReference type="InterPro" id="IPR008991">
    <property type="entry name" value="Translation_prot_SH3-like_sf"/>
</dbReference>
<name>A0ABQ9YLA5_9EUKA</name>
<feature type="domain" description="KOW" evidence="4">
    <location>
        <begin position="4"/>
        <end position="31"/>
    </location>
</feature>
<protein>
    <submittedName>
        <fullName evidence="5">60S ribosomal protein L27</fullName>
    </submittedName>
</protein>
<dbReference type="CDD" id="cd06090">
    <property type="entry name" value="KOW_RPL27"/>
    <property type="match status" value="1"/>
</dbReference>
<dbReference type="Pfam" id="PF01777">
    <property type="entry name" value="Ribosomal_L27e"/>
    <property type="match status" value="1"/>
</dbReference>
<dbReference type="Proteomes" id="UP001281761">
    <property type="component" value="Unassembled WGS sequence"/>
</dbReference>
<dbReference type="SUPFAM" id="SSF50104">
    <property type="entry name" value="Translation proteins SH3-like domain"/>
    <property type="match status" value="1"/>
</dbReference>
<reference evidence="5 6" key="1">
    <citation type="journal article" date="2022" name="bioRxiv">
        <title>Genomics of Preaxostyla Flagellates Illuminates Evolutionary Transitions and the Path Towards Mitochondrial Loss.</title>
        <authorList>
            <person name="Novak L.V.F."/>
            <person name="Treitli S.C."/>
            <person name="Pyrih J."/>
            <person name="Halakuc P."/>
            <person name="Pipaliya S.V."/>
            <person name="Vacek V."/>
            <person name="Brzon O."/>
            <person name="Soukal P."/>
            <person name="Eme L."/>
            <person name="Dacks J.B."/>
            <person name="Karnkowska A."/>
            <person name="Elias M."/>
            <person name="Hampl V."/>
        </authorList>
    </citation>
    <scope>NUCLEOTIDE SEQUENCE [LARGE SCALE GENOMIC DNA]</scope>
    <source>
        <strain evidence="5">NAU3</strain>
        <tissue evidence="5">Gut</tissue>
    </source>
</reference>
<evidence type="ECO:0000256" key="3">
    <source>
        <dbReference type="ARBA" id="ARBA00023274"/>
    </source>
</evidence>
<dbReference type="InterPro" id="IPR005824">
    <property type="entry name" value="KOW"/>
</dbReference>
<keyword evidence="2 5" id="KW-0689">Ribosomal protein</keyword>
<evidence type="ECO:0000256" key="2">
    <source>
        <dbReference type="ARBA" id="ARBA00022980"/>
    </source>
</evidence>
<dbReference type="Pfam" id="PF00467">
    <property type="entry name" value="KOW"/>
    <property type="match status" value="1"/>
</dbReference>
<evidence type="ECO:0000313" key="6">
    <source>
        <dbReference type="Proteomes" id="UP001281761"/>
    </source>
</evidence>
<accession>A0ABQ9YLA5</accession>
<dbReference type="InterPro" id="IPR038655">
    <property type="entry name" value="Ribosomal_eL27_sf"/>
</dbReference>
<proteinExistence type="inferred from homology"/>
<keyword evidence="3" id="KW-0687">Ribonucleoprotein</keyword>
<dbReference type="InterPro" id="IPR041991">
    <property type="entry name" value="Ribosomal_eL27_KOW"/>
</dbReference>
<dbReference type="EMBL" id="JARBJD010000002">
    <property type="protein sequence ID" value="KAK2964527.1"/>
    <property type="molecule type" value="Genomic_DNA"/>
</dbReference>
<dbReference type="PANTHER" id="PTHR10497">
    <property type="entry name" value="60S RIBOSOMAL PROTEIN L27"/>
    <property type="match status" value="1"/>
</dbReference>
<organism evidence="5 6">
    <name type="scientific">Blattamonas nauphoetae</name>
    <dbReference type="NCBI Taxonomy" id="2049346"/>
    <lineage>
        <taxon>Eukaryota</taxon>
        <taxon>Metamonada</taxon>
        <taxon>Preaxostyla</taxon>
        <taxon>Oxymonadida</taxon>
        <taxon>Blattamonas</taxon>
    </lineage>
</organism>
<comment type="caution">
    <text evidence="5">The sequence shown here is derived from an EMBL/GenBank/DDBJ whole genome shotgun (WGS) entry which is preliminary data.</text>
</comment>
<evidence type="ECO:0000259" key="4">
    <source>
        <dbReference type="SMART" id="SM00739"/>
    </source>
</evidence>
<gene>
    <name evidence="5" type="ORF">BLNAU_443</name>
</gene>
<dbReference type="GO" id="GO:0005840">
    <property type="term" value="C:ribosome"/>
    <property type="evidence" value="ECO:0007669"/>
    <property type="project" value="UniProtKB-KW"/>
</dbReference>
<dbReference type="InterPro" id="IPR001141">
    <property type="entry name" value="Ribosomal_eL27"/>
</dbReference>
<sequence>MVKFFKEGRVVVMLSGRYAGKKAVILKAVEDKTRKHQHPHILVAGINKAPKRVATRMGQRRITKKSGLKPFVKVVNFSHVLPTRYSCEIPSRKTITIEKVNDPVARRGIRKNLKKVFVEKYQNGENKWLFQKLHF</sequence>
<evidence type="ECO:0000256" key="1">
    <source>
        <dbReference type="ARBA" id="ARBA00009124"/>
    </source>
</evidence>